<reference evidence="7 8" key="1">
    <citation type="submission" date="2016-10" db="EMBL/GenBank/DDBJ databases">
        <authorList>
            <person name="de Groot N.N."/>
        </authorList>
    </citation>
    <scope>NUCLEOTIDE SEQUENCE [LARGE SCALE GENOMIC DNA]</scope>
    <source>
        <strain evidence="7 8">DSM 19113</strain>
    </source>
</reference>
<keyword evidence="4 5" id="KW-0378">Hydrolase</keyword>
<comment type="similarity">
    <text evidence="5">Belongs to the MrnC RNase family.</text>
</comment>
<accession>A0A1I1H9Z1</accession>
<keyword evidence="5" id="KW-0694">RNA-binding</keyword>
<gene>
    <name evidence="5" type="primary">mrnC</name>
    <name evidence="7" type="ORF">SAMN05660453_1264</name>
</gene>
<dbReference type="PANTHER" id="PTHR34276">
    <property type="entry name" value="MINI-RIBONUCLEASE 3"/>
    <property type="match status" value="1"/>
</dbReference>
<keyword evidence="8" id="KW-1185">Reference proteome</keyword>
<dbReference type="Proteomes" id="UP000199376">
    <property type="component" value="Unassembled WGS sequence"/>
</dbReference>
<dbReference type="Pfam" id="PF00636">
    <property type="entry name" value="Ribonuclease_3"/>
    <property type="match status" value="1"/>
</dbReference>
<keyword evidence="2 5" id="KW-0540">Nuclease</keyword>
<keyword evidence="5" id="KW-0690">Ribosome biogenesis</keyword>
<comment type="cofactor">
    <cofactor evidence="5">
        <name>Mg(2+)</name>
        <dbReference type="ChEBI" id="CHEBI:18420"/>
    </cofactor>
</comment>
<keyword evidence="5" id="KW-0699">rRNA-binding</keyword>
<comment type="subcellular location">
    <subcellularLocation>
        <location evidence="5">Cytoplasm</location>
    </subcellularLocation>
</comment>
<evidence type="ECO:0000256" key="5">
    <source>
        <dbReference type="HAMAP-Rule" id="MF_01468"/>
    </source>
</evidence>
<keyword evidence="3 5" id="KW-0255">Endonuclease</keyword>
<dbReference type="OrthoDB" id="46571at2"/>
<protein>
    <recommendedName>
        <fullName evidence="5">Mini-ribonuclease 3</fullName>
        <shortName evidence="5">Mini-3</shortName>
        <shortName evidence="5">Mini-RNase 3</shortName>
        <ecNumber evidence="5">3.1.26.-</ecNumber>
    </recommendedName>
    <alternativeName>
        <fullName evidence="5">Mini-RNase III</fullName>
        <shortName evidence="5">Mini-III</shortName>
    </alternativeName>
</protein>
<dbReference type="RefSeq" id="WP_091503106.1">
    <property type="nucleotide sequence ID" value="NZ_FOLI01000007.1"/>
</dbReference>
<evidence type="ECO:0000256" key="2">
    <source>
        <dbReference type="ARBA" id="ARBA00022722"/>
    </source>
</evidence>
<dbReference type="STRING" id="283737.SAMN05660453_1264"/>
<evidence type="ECO:0000259" key="6">
    <source>
        <dbReference type="Pfam" id="PF00636"/>
    </source>
</evidence>
<dbReference type="PANTHER" id="PTHR34276:SF1">
    <property type="entry name" value="MINI-RIBONUCLEASE 3"/>
    <property type="match status" value="1"/>
</dbReference>
<dbReference type="GO" id="GO:0005737">
    <property type="term" value="C:cytoplasm"/>
    <property type="evidence" value="ECO:0007669"/>
    <property type="project" value="UniProtKB-SubCell"/>
</dbReference>
<dbReference type="EMBL" id="FOLI01000007">
    <property type="protein sequence ID" value="SFC18828.1"/>
    <property type="molecule type" value="Genomic_DNA"/>
</dbReference>
<dbReference type="SUPFAM" id="SSF69065">
    <property type="entry name" value="RNase III domain-like"/>
    <property type="match status" value="1"/>
</dbReference>
<evidence type="ECO:0000313" key="8">
    <source>
        <dbReference type="Proteomes" id="UP000199376"/>
    </source>
</evidence>
<dbReference type="PIRSF" id="PIRSF005520">
    <property type="entry name" value="UCP005520"/>
    <property type="match status" value="1"/>
</dbReference>
<evidence type="ECO:0000313" key="7">
    <source>
        <dbReference type="EMBL" id="SFC18828.1"/>
    </source>
</evidence>
<dbReference type="EC" id="3.1.26.-" evidence="5"/>
<evidence type="ECO:0000256" key="1">
    <source>
        <dbReference type="ARBA" id="ARBA00022552"/>
    </source>
</evidence>
<organism evidence="7 8">
    <name type="scientific">Fructobacillus durionis</name>
    <dbReference type="NCBI Taxonomy" id="283737"/>
    <lineage>
        <taxon>Bacteria</taxon>
        <taxon>Bacillati</taxon>
        <taxon>Bacillota</taxon>
        <taxon>Bacilli</taxon>
        <taxon>Lactobacillales</taxon>
        <taxon>Lactobacillaceae</taxon>
        <taxon>Fructobacillus</taxon>
    </lineage>
</organism>
<feature type="active site" evidence="5">
    <location>
        <position position="19"/>
    </location>
</feature>
<dbReference type="InterPro" id="IPR008226">
    <property type="entry name" value="Mini3_fam"/>
</dbReference>
<evidence type="ECO:0000256" key="3">
    <source>
        <dbReference type="ARBA" id="ARBA00022759"/>
    </source>
</evidence>
<dbReference type="GO" id="GO:0006364">
    <property type="term" value="P:rRNA processing"/>
    <property type="evidence" value="ECO:0007669"/>
    <property type="project" value="UniProtKB-UniRule"/>
</dbReference>
<dbReference type="AlphaFoldDB" id="A0A1I1H9Z1"/>
<keyword evidence="5" id="KW-0963">Cytoplasm</keyword>
<dbReference type="GO" id="GO:0019843">
    <property type="term" value="F:rRNA binding"/>
    <property type="evidence" value="ECO:0007669"/>
    <property type="project" value="UniProtKB-UniRule"/>
</dbReference>
<dbReference type="HAMAP" id="MF_01468">
    <property type="entry name" value="RNase_Mini_III"/>
    <property type="match status" value="1"/>
</dbReference>
<comment type="subunit">
    <text evidence="5">Homodimer.</text>
</comment>
<feature type="domain" description="RNase III" evidence="6">
    <location>
        <begin position="13"/>
        <end position="112"/>
    </location>
</feature>
<sequence length="139" mass="16158">MEKLDYEQMNGLSLAYIGDAIYEIKVRTHLVATGLTKVNDLQKKSRHYVSAKAHAALFDIMRDEDYLTETEMHYFKRGRNAKSYTKAKNTNVVAYRISTGVEAMVGYLYLSGQEERLEQMMNWIYEQVEQGRTDDAKTR</sequence>
<dbReference type="InterPro" id="IPR000999">
    <property type="entry name" value="RNase_III_dom"/>
</dbReference>
<dbReference type="GO" id="GO:0004525">
    <property type="term" value="F:ribonuclease III activity"/>
    <property type="evidence" value="ECO:0007669"/>
    <property type="project" value="InterPro"/>
</dbReference>
<keyword evidence="5" id="KW-0460">Magnesium</keyword>
<comment type="function">
    <text evidence="5">Involved in correct processing of both the 5' and 3' ends of 23S rRNA precursor. Processes 30S rRNA precursor transcript even in absence of ribonuclease 3 (Rnc); Rnc processes 30S rRNA into smaller rRNA precursors.</text>
</comment>
<proteinExistence type="inferred from homology"/>
<evidence type="ECO:0000256" key="4">
    <source>
        <dbReference type="ARBA" id="ARBA00022801"/>
    </source>
</evidence>
<dbReference type="Gene3D" id="1.10.1520.10">
    <property type="entry name" value="Ribonuclease III domain"/>
    <property type="match status" value="1"/>
</dbReference>
<dbReference type="InterPro" id="IPR036389">
    <property type="entry name" value="RNase_III_sf"/>
</dbReference>
<name>A0A1I1H9Z1_9LACO</name>
<keyword evidence="1 5" id="KW-0698">rRNA processing</keyword>